<feature type="transmembrane region" description="Helical" evidence="5">
    <location>
        <begin position="133"/>
        <end position="160"/>
    </location>
</feature>
<feature type="transmembrane region" description="Helical" evidence="5">
    <location>
        <begin position="49"/>
        <end position="73"/>
    </location>
</feature>
<dbReference type="GO" id="GO:0008168">
    <property type="term" value="F:methyltransferase activity"/>
    <property type="evidence" value="ECO:0007669"/>
    <property type="project" value="UniProtKB-KW"/>
</dbReference>
<dbReference type="PANTHER" id="PTHR12714:SF9">
    <property type="entry name" value="PROTEIN-S-ISOPRENYLCYSTEINE O-METHYLTRANSFERASE"/>
    <property type="match status" value="1"/>
</dbReference>
<keyword evidence="6" id="KW-0808">Transferase</keyword>
<evidence type="ECO:0000256" key="4">
    <source>
        <dbReference type="ARBA" id="ARBA00023136"/>
    </source>
</evidence>
<keyword evidence="6" id="KW-0489">Methyltransferase</keyword>
<evidence type="ECO:0000256" key="3">
    <source>
        <dbReference type="ARBA" id="ARBA00022989"/>
    </source>
</evidence>
<dbReference type="GO" id="GO:0032259">
    <property type="term" value="P:methylation"/>
    <property type="evidence" value="ECO:0007669"/>
    <property type="project" value="UniProtKB-KW"/>
</dbReference>
<evidence type="ECO:0000313" key="6">
    <source>
        <dbReference type="EMBL" id="QMS85236.1"/>
    </source>
</evidence>
<keyword evidence="7" id="KW-1185">Reference proteome</keyword>
<proteinExistence type="predicted"/>
<evidence type="ECO:0000256" key="5">
    <source>
        <dbReference type="SAM" id="Phobius"/>
    </source>
</evidence>
<keyword evidence="2 5" id="KW-0812">Transmembrane</keyword>
<reference evidence="6 7" key="1">
    <citation type="submission" date="2020-02" db="EMBL/GenBank/DDBJ databases">
        <authorList>
            <person name="Zheng R.K."/>
            <person name="Sun C.M."/>
        </authorList>
    </citation>
    <scope>NUCLEOTIDE SEQUENCE [LARGE SCALE GENOMIC DNA]</scope>
    <source>
        <strain evidence="7">zrk13</strain>
    </source>
</reference>
<organism evidence="6 7">
    <name type="scientific">Candidatus Xianfuyuplasma coldseepsis</name>
    <dbReference type="NCBI Taxonomy" id="2782163"/>
    <lineage>
        <taxon>Bacteria</taxon>
        <taxon>Bacillati</taxon>
        <taxon>Mycoplasmatota</taxon>
        <taxon>Mollicutes</taxon>
        <taxon>Candidatus Izemoplasmatales</taxon>
        <taxon>Candidatus Izemoplasmataceae</taxon>
        <taxon>Candidatus Xianfuyuplasma</taxon>
    </lineage>
</organism>
<dbReference type="EMBL" id="CP048914">
    <property type="protein sequence ID" value="QMS85236.1"/>
    <property type="molecule type" value="Genomic_DNA"/>
</dbReference>
<protein>
    <submittedName>
        <fullName evidence="6">Isoprenylcysteine carboxylmethyltransferase family protein</fullName>
    </submittedName>
</protein>
<dbReference type="AlphaFoldDB" id="A0A7L7KSN7"/>
<dbReference type="InterPro" id="IPR007318">
    <property type="entry name" value="Phopholipid_MeTrfase"/>
</dbReference>
<keyword evidence="4 5" id="KW-0472">Membrane</keyword>
<dbReference type="Gene3D" id="1.20.120.1630">
    <property type="match status" value="1"/>
</dbReference>
<dbReference type="Proteomes" id="UP000514720">
    <property type="component" value="Chromosome"/>
</dbReference>
<dbReference type="RefSeq" id="WP_258877018.1">
    <property type="nucleotide sequence ID" value="NZ_CP048914.1"/>
</dbReference>
<dbReference type="Pfam" id="PF04191">
    <property type="entry name" value="PEMT"/>
    <property type="match status" value="1"/>
</dbReference>
<dbReference type="PANTHER" id="PTHR12714">
    <property type="entry name" value="PROTEIN-S ISOPRENYLCYSTEINE O-METHYLTRANSFERASE"/>
    <property type="match status" value="1"/>
</dbReference>
<accession>A0A7L7KSN7</accession>
<comment type="subcellular location">
    <subcellularLocation>
        <location evidence="1">Endomembrane system</location>
        <topology evidence="1">Multi-pass membrane protein</topology>
    </subcellularLocation>
</comment>
<dbReference type="GO" id="GO:0012505">
    <property type="term" value="C:endomembrane system"/>
    <property type="evidence" value="ECO:0007669"/>
    <property type="project" value="UniProtKB-SubCell"/>
</dbReference>
<keyword evidence="3 5" id="KW-1133">Transmembrane helix</keyword>
<evidence type="ECO:0000256" key="2">
    <source>
        <dbReference type="ARBA" id="ARBA00022692"/>
    </source>
</evidence>
<sequence>MLIKIYTIIVITLFYLIYFGKMFIQSRKGIKTNQLGKYKHNKRVVFQEIVLRIITTTIVIVQVISIILNWSLLNTTYRYVGLVIGTLGVIVFFISIVTMRDSWRAGLTDDKTELITKGIYGFSRNPAFLGFDLVYVGVLLSYFSYFLLIVSVIAIVSLHLQILTEEKTLPSVFGEDYKQYFLNVRRYFGKKKTGM</sequence>
<dbReference type="KEGG" id="xcl:G4Z02_05565"/>
<feature type="transmembrane region" description="Helical" evidence="5">
    <location>
        <begin position="6"/>
        <end position="24"/>
    </location>
</feature>
<evidence type="ECO:0000256" key="1">
    <source>
        <dbReference type="ARBA" id="ARBA00004127"/>
    </source>
</evidence>
<evidence type="ECO:0000313" key="7">
    <source>
        <dbReference type="Proteomes" id="UP000514720"/>
    </source>
</evidence>
<feature type="transmembrane region" description="Helical" evidence="5">
    <location>
        <begin position="79"/>
        <end position="97"/>
    </location>
</feature>
<name>A0A7L7KSN7_9MOLU</name>
<gene>
    <name evidence="6" type="ORF">G4Z02_05565</name>
</gene>